<name>A0A2H0VEJ3_9BACT</name>
<evidence type="ECO:0008006" key="8">
    <source>
        <dbReference type="Google" id="ProtNLM"/>
    </source>
</evidence>
<dbReference type="GO" id="GO:0005886">
    <property type="term" value="C:plasma membrane"/>
    <property type="evidence" value="ECO:0007669"/>
    <property type="project" value="TreeGrafter"/>
</dbReference>
<evidence type="ECO:0000256" key="2">
    <source>
        <dbReference type="ARBA" id="ARBA00023136"/>
    </source>
</evidence>
<evidence type="ECO:0000256" key="3">
    <source>
        <dbReference type="SAM" id="Phobius"/>
    </source>
</evidence>
<organism evidence="6 7">
    <name type="scientific">Candidatus Doudnabacteria bacterium CG10_big_fil_rev_8_21_14_0_10_41_10</name>
    <dbReference type="NCBI Taxonomy" id="1974551"/>
    <lineage>
        <taxon>Bacteria</taxon>
        <taxon>Candidatus Doudnaibacteriota</taxon>
    </lineage>
</organism>
<dbReference type="Pfam" id="PF00905">
    <property type="entry name" value="Transpeptidase"/>
    <property type="match status" value="1"/>
</dbReference>
<dbReference type="Gene3D" id="3.40.710.10">
    <property type="entry name" value="DD-peptidase/beta-lactamase superfamily"/>
    <property type="match status" value="1"/>
</dbReference>
<proteinExistence type="predicted"/>
<dbReference type="SUPFAM" id="SSF56519">
    <property type="entry name" value="Penicillin binding protein dimerisation domain"/>
    <property type="match status" value="1"/>
</dbReference>
<dbReference type="InterPro" id="IPR036138">
    <property type="entry name" value="PBP_dimer_sf"/>
</dbReference>
<dbReference type="PANTHER" id="PTHR30627">
    <property type="entry name" value="PEPTIDOGLYCAN D,D-TRANSPEPTIDASE"/>
    <property type="match status" value="1"/>
</dbReference>
<dbReference type="InterPro" id="IPR050515">
    <property type="entry name" value="Beta-lactam/transpept"/>
</dbReference>
<evidence type="ECO:0000313" key="7">
    <source>
        <dbReference type="Proteomes" id="UP000230557"/>
    </source>
</evidence>
<dbReference type="GO" id="GO:0008658">
    <property type="term" value="F:penicillin binding"/>
    <property type="evidence" value="ECO:0007669"/>
    <property type="project" value="InterPro"/>
</dbReference>
<feature type="domain" description="Penicillin-binding protein transpeptidase" evidence="4">
    <location>
        <begin position="256"/>
        <end position="564"/>
    </location>
</feature>
<protein>
    <recommendedName>
        <fullName evidence="8">Penicillin-binding protein 2</fullName>
    </recommendedName>
</protein>
<dbReference type="InterPro" id="IPR001460">
    <property type="entry name" value="PCN-bd_Tpept"/>
</dbReference>
<dbReference type="GO" id="GO:0071555">
    <property type="term" value="P:cell wall organization"/>
    <property type="evidence" value="ECO:0007669"/>
    <property type="project" value="TreeGrafter"/>
</dbReference>
<comment type="caution">
    <text evidence="6">The sequence shown here is derived from an EMBL/GenBank/DDBJ whole genome shotgun (WGS) entry which is preliminary data.</text>
</comment>
<comment type="subcellular location">
    <subcellularLocation>
        <location evidence="1">Membrane</location>
    </subcellularLocation>
</comment>
<dbReference type="Gene3D" id="3.90.1310.10">
    <property type="entry name" value="Penicillin-binding protein 2a (Domain 2)"/>
    <property type="match status" value="1"/>
</dbReference>
<feature type="domain" description="Penicillin-binding protein dimerisation" evidence="5">
    <location>
        <begin position="75"/>
        <end position="203"/>
    </location>
</feature>
<dbReference type="SUPFAM" id="SSF56601">
    <property type="entry name" value="beta-lactamase/transpeptidase-like"/>
    <property type="match status" value="1"/>
</dbReference>
<dbReference type="AlphaFoldDB" id="A0A2H0VEJ3"/>
<dbReference type="Gene3D" id="3.30.450.330">
    <property type="match status" value="1"/>
</dbReference>
<dbReference type="InterPro" id="IPR005311">
    <property type="entry name" value="PBP_dimer"/>
</dbReference>
<dbReference type="Pfam" id="PF03717">
    <property type="entry name" value="PBP_dimer"/>
    <property type="match status" value="1"/>
</dbReference>
<evidence type="ECO:0000256" key="1">
    <source>
        <dbReference type="ARBA" id="ARBA00004370"/>
    </source>
</evidence>
<feature type="transmembrane region" description="Helical" evidence="3">
    <location>
        <begin position="12"/>
        <end position="34"/>
    </location>
</feature>
<dbReference type="Proteomes" id="UP000230557">
    <property type="component" value="Unassembled WGS sequence"/>
</dbReference>
<evidence type="ECO:0000259" key="5">
    <source>
        <dbReference type="Pfam" id="PF03717"/>
    </source>
</evidence>
<evidence type="ECO:0000259" key="4">
    <source>
        <dbReference type="Pfam" id="PF00905"/>
    </source>
</evidence>
<dbReference type="InterPro" id="IPR012338">
    <property type="entry name" value="Beta-lactam/transpept-like"/>
</dbReference>
<dbReference type="EMBL" id="PFAJ01000013">
    <property type="protein sequence ID" value="PIR97516.1"/>
    <property type="molecule type" value="Genomic_DNA"/>
</dbReference>
<sequence length="582" mass="64137">MISRTRDDSYNLRIFLLMLISLILVGLIGVRLFVLQVFSYDYYSSLARSQHQLSKELVPRRGEVFISDRYSQHPYPVVVNINEPLLSVDPQQITNALELAKYLATALEMDVKYVLEKISDTSRKYVVVAKQVPEDKAKEISEMGFSGVYFEDQIFQTYPEANLASQVLGFVAFDQDKRSGRYGIERYFDEDLAGIPGFLQTETGLRLGLTVSSDGEEKVVPARDGLDLVLTMDRAIQYKVEEVLKKTVDTHSAKSGSVIVLDPKTGAVLAMANYPSFDPNQFNLEEDAGVYSNKSIQEAYEPGSVMKPITMASSLEEGAVTPDMTFDDPGFVTLEKFTIRNSENKKYGTVTMTQVLEESINTGAIFVEQQLGHDKFEKYMENFGFGESTDITLPFEAPGDISNLYRGGDLYPATISYGQGMTATPLQLVSAYAVIANGGKLYKPYIVDRVIDGEGNIEKTEPEVVREVISPRTASTLGAMIVSVVEHGHGKRAGVPGYFIAGKTGTAQVASSDRVGYDPNKTIGSFIGFGPIDNPVFTMIVKIDEPQGVRFAESTAAPAFAEIAQFILNYYQIPASRGPAQN</sequence>
<keyword evidence="2 3" id="KW-0472">Membrane</keyword>
<gene>
    <name evidence="6" type="ORF">COT91_01005</name>
</gene>
<evidence type="ECO:0000313" key="6">
    <source>
        <dbReference type="EMBL" id="PIR97516.1"/>
    </source>
</evidence>
<accession>A0A2H0VEJ3</accession>
<reference evidence="7" key="1">
    <citation type="submission" date="2017-09" db="EMBL/GenBank/DDBJ databases">
        <title>Depth-based differentiation of microbial function through sediment-hosted aquifers and enrichment of novel symbionts in the deep terrestrial subsurface.</title>
        <authorList>
            <person name="Probst A.J."/>
            <person name="Ladd B."/>
            <person name="Jarett J.K."/>
            <person name="Geller-Mcgrath D.E."/>
            <person name="Sieber C.M.K."/>
            <person name="Emerson J.B."/>
            <person name="Anantharaman K."/>
            <person name="Thomas B.C."/>
            <person name="Malmstrom R."/>
            <person name="Stieglmeier M."/>
            <person name="Klingl A."/>
            <person name="Woyke T."/>
            <person name="Ryan C.M."/>
            <person name="Banfield J.F."/>
        </authorList>
    </citation>
    <scope>NUCLEOTIDE SEQUENCE [LARGE SCALE GENOMIC DNA]</scope>
</reference>
<keyword evidence="3" id="KW-0812">Transmembrane</keyword>
<dbReference type="PANTHER" id="PTHR30627:SF1">
    <property type="entry name" value="PEPTIDOGLYCAN D,D-TRANSPEPTIDASE FTSI"/>
    <property type="match status" value="1"/>
</dbReference>
<keyword evidence="3" id="KW-1133">Transmembrane helix</keyword>